<dbReference type="EMBL" id="JAKRVY010000001">
    <property type="protein sequence ID" value="MCL9812090.1"/>
    <property type="molecule type" value="Genomic_DNA"/>
</dbReference>
<organism evidence="2 3">
    <name type="scientific">Natranaeroarchaeum aerophilus</name>
    <dbReference type="NCBI Taxonomy" id="2917711"/>
    <lineage>
        <taxon>Archaea</taxon>
        <taxon>Methanobacteriati</taxon>
        <taxon>Methanobacteriota</taxon>
        <taxon>Stenosarchaea group</taxon>
        <taxon>Halobacteria</taxon>
        <taxon>Halobacteriales</taxon>
        <taxon>Natronoarchaeaceae</taxon>
        <taxon>Natranaeroarchaeum</taxon>
    </lineage>
</organism>
<reference evidence="2 3" key="1">
    <citation type="journal article" date="2022" name="Syst. Appl. Microbiol.">
        <title>Natronocalculus amylovorans gen. nov., sp. nov., and Natranaeroarchaeum aerophilus sp. nov., dominant culturable amylolytic natronoarchaea from hypersaline soda lakes in southwestern Siberia.</title>
        <authorList>
            <person name="Sorokin D.Y."/>
            <person name="Elcheninov A.G."/>
            <person name="Khizhniak T.V."/>
            <person name="Koenen M."/>
            <person name="Bale N.J."/>
            <person name="Damste J.S.S."/>
            <person name="Kublanov I.V."/>
        </authorList>
    </citation>
    <scope>NUCLEOTIDE SEQUENCE [LARGE SCALE GENOMIC DNA]</scope>
    <source>
        <strain evidence="2 3">AArc-St1-1</strain>
    </source>
</reference>
<evidence type="ECO:0000313" key="2">
    <source>
        <dbReference type="EMBL" id="MCL9812090.1"/>
    </source>
</evidence>
<dbReference type="AlphaFoldDB" id="A0AAE3FN13"/>
<keyword evidence="3" id="KW-1185">Reference proteome</keyword>
<feature type="compositionally biased region" description="Basic and acidic residues" evidence="1">
    <location>
        <begin position="69"/>
        <end position="115"/>
    </location>
</feature>
<evidence type="ECO:0000313" key="3">
    <source>
        <dbReference type="Proteomes" id="UP001202674"/>
    </source>
</evidence>
<accession>A0AAE3FN13</accession>
<feature type="region of interest" description="Disordered" evidence="1">
    <location>
        <begin position="30"/>
        <end position="121"/>
    </location>
</feature>
<name>A0AAE3FN13_9EURY</name>
<sequence length="121" mass="12909">MRQTLTTIVVALAIVVALFGAVGFVSADATNQQSPQTNGPVGTMADHAPGQFGEMMDSMATEHVPGMHGTEHAHGPHHAEHEHGEHHAEHEPREQHTGHQHSERHAGNGEGERHTGHGGHC</sequence>
<proteinExistence type="predicted"/>
<feature type="compositionally biased region" description="Polar residues" evidence="1">
    <location>
        <begin position="30"/>
        <end position="40"/>
    </location>
</feature>
<dbReference type="Proteomes" id="UP001202674">
    <property type="component" value="Unassembled WGS sequence"/>
</dbReference>
<dbReference type="RefSeq" id="WP_250593625.1">
    <property type="nucleotide sequence ID" value="NZ_JAKRVY010000001.1"/>
</dbReference>
<protein>
    <submittedName>
        <fullName evidence="2">Uncharacterized protein</fullName>
    </submittedName>
</protein>
<comment type="caution">
    <text evidence="2">The sequence shown here is derived from an EMBL/GenBank/DDBJ whole genome shotgun (WGS) entry which is preliminary data.</text>
</comment>
<gene>
    <name evidence="2" type="ORF">AArcSt11_00295</name>
</gene>
<evidence type="ECO:0000256" key="1">
    <source>
        <dbReference type="SAM" id="MobiDB-lite"/>
    </source>
</evidence>